<dbReference type="InterPro" id="IPR018497">
    <property type="entry name" value="Peptidase_M13_C"/>
</dbReference>
<keyword evidence="8" id="KW-0472">Membrane</keyword>
<dbReference type="InterPro" id="IPR042089">
    <property type="entry name" value="Peptidase_M13_dom_2"/>
</dbReference>
<evidence type="ECO:0000256" key="8">
    <source>
        <dbReference type="SAM" id="Phobius"/>
    </source>
</evidence>
<dbReference type="InterPro" id="IPR008753">
    <property type="entry name" value="Peptidase_M13_N"/>
</dbReference>
<feature type="domain" description="Peptidase M13 C-terminal" evidence="9">
    <location>
        <begin position="508"/>
        <end position="727"/>
    </location>
</feature>
<reference evidence="12" key="1">
    <citation type="submission" date="2011-07" db="EMBL/GenBank/DDBJ databases">
        <authorList>
            <consortium name="Caenorhabditis brenneri Sequencing and Analysis Consortium"/>
            <person name="Wilson R.K."/>
        </authorList>
    </citation>
    <scope>NUCLEOTIDE SEQUENCE [LARGE SCALE GENOMIC DNA]</scope>
    <source>
        <strain evidence="12">PB2801</strain>
    </source>
</reference>
<feature type="domain" description="Peptidase M13 N-terminal" evidence="10">
    <location>
        <begin position="273"/>
        <end position="449"/>
    </location>
</feature>
<keyword evidence="5" id="KW-0378">Hydrolase</keyword>
<dbReference type="InterPro" id="IPR000718">
    <property type="entry name" value="Peptidase_M13"/>
</dbReference>
<feature type="transmembrane region" description="Helical" evidence="8">
    <location>
        <begin position="17"/>
        <end position="34"/>
    </location>
</feature>
<evidence type="ECO:0000259" key="10">
    <source>
        <dbReference type="Pfam" id="PF05649"/>
    </source>
</evidence>
<keyword evidence="8" id="KW-1133">Transmembrane helix</keyword>
<comment type="cofactor">
    <cofactor evidence="1">
        <name>Zn(2+)</name>
        <dbReference type="ChEBI" id="CHEBI:29105"/>
    </cofactor>
</comment>
<gene>
    <name evidence="11" type="ORF">CAEBREN_32334</name>
</gene>
<keyword evidence="12" id="KW-1185">Reference proteome</keyword>
<dbReference type="eggNOG" id="KOG3624">
    <property type="taxonomic scope" value="Eukaryota"/>
</dbReference>
<dbReference type="PROSITE" id="PS51885">
    <property type="entry name" value="NEPRILYSIN"/>
    <property type="match status" value="1"/>
</dbReference>
<keyword evidence="4" id="KW-0479">Metal-binding</keyword>
<dbReference type="Gene3D" id="3.40.390.10">
    <property type="entry name" value="Collagenase (Catalytic Domain)"/>
    <property type="match status" value="2"/>
</dbReference>
<keyword evidence="8" id="KW-0812">Transmembrane</keyword>
<keyword evidence="6" id="KW-0862">Zinc</keyword>
<dbReference type="Proteomes" id="UP000008068">
    <property type="component" value="Unassembled WGS sequence"/>
</dbReference>
<dbReference type="PANTHER" id="PTHR11733:SF7">
    <property type="entry name" value="NEPRILYSIN METALLOPEPTIDASE FAMILY-RELATED"/>
    <property type="match status" value="1"/>
</dbReference>
<keyword evidence="7" id="KW-0482">Metalloprotease</keyword>
<proteinExistence type="inferred from homology"/>
<protein>
    <submittedName>
        <fullName evidence="11">Uncharacterized protein</fullName>
    </submittedName>
</protein>
<dbReference type="GO" id="GO:0046872">
    <property type="term" value="F:metal ion binding"/>
    <property type="evidence" value="ECO:0007669"/>
    <property type="project" value="UniProtKB-KW"/>
</dbReference>
<evidence type="ECO:0000256" key="5">
    <source>
        <dbReference type="ARBA" id="ARBA00022801"/>
    </source>
</evidence>
<dbReference type="GO" id="GO:0016485">
    <property type="term" value="P:protein processing"/>
    <property type="evidence" value="ECO:0007669"/>
    <property type="project" value="TreeGrafter"/>
</dbReference>
<keyword evidence="3" id="KW-0645">Protease</keyword>
<accession>G0NMV3</accession>
<evidence type="ECO:0000313" key="12">
    <source>
        <dbReference type="Proteomes" id="UP000008068"/>
    </source>
</evidence>
<dbReference type="HOGENOM" id="CLU_006187_5_0_1"/>
<dbReference type="STRING" id="135651.G0NMV3"/>
<dbReference type="SUPFAM" id="SSF55486">
    <property type="entry name" value="Metalloproteases ('zincins'), catalytic domain"/>
    <property type="match status" value="1"/>
</dbReference>
<name>G0NMV3_CAEBE</name>
<dbReference type="InParanoid" id="G0NMV3"/>
<evidence type="ECO:0000256" key="6">
    <source>
        <dbReference type="ARBA" id="ARBA00022833"/>
    </source>
</evidence>
<dbReference type="Pfam" id="PF05649">
    <property type="entry name" value="Peptidase_M13_N"/>
    <property type="match status" value="1"/>
</dbReference>
<dbReference type="EMBL" id="GL379912">
    <property type="protein sequence ID" value="EGT34298.1"/>
    <property type="molecule type" value="Genomic_DNA"/>
</dbReference>
<dbReference type="OrthoDB" id="5863732at2759"/>
<organism evidence="12">
    <name type="scientific">Caenorhabditis brenneri</name>
    <name type="common">Nematode worm</name>
    <dbReference type="NCBI Taxonomy" id="135651"/>
    <lineage>
        <taxon>Eukaryota</taxon>
        <taxon>Metazoa</taxon>
        <taxon>Ecdysozoa</taxon>
        <taxon>Nematoda</taxon>
        <taxon>Chromadorea</taxon>
        <taxon>Rhabditida</taxon>
        <taxon>Rhabditina</taxon>
        <taxon>Rhabditomorpha</taxon>
        <taxon>Rhabditoidea</taxon>
        <taxon>Rhabditidae</taxon>
        <taxon>Peloderinae</taxon>
        <taxon>Caenorhabditis</taxon>
    </lineage>
</organism>
<evidence type="ECO:0000256" key="7">
    <source>
        <dbReference type="ARBA" id="ARBA00023049"/>
    </source>
</evidence>
<comment type="similarity">
    <text evidence="2">Belongs to the peptidase M13 family.</text>
</comment>
<dbReference type="GO" id="GO:0005886">
    <property type="term" value="C:plasma membrane"/>
    <property type="evidence" value="ECO:0007669"/>
    <property type="project" value="TreeGrafter"/>
</dbReference>
<dbReference type="AlphaFoldDB" id="G0NMV3"/>
<dbReference type="Gene3D" id="1.10.1380.10">
    <property type="entry name" value="Neutral endopeptidase , domain2"/>
    <property type="match status" value="1"/>
</dbReference>
<evidence type="ECO:0000256" key="3">
    <source>
        <dbReference type="ARBA" id="ARBA00022670"/>
    </source>
</evidence>
<dbReference type="CDD" id="cd08662">
    <property type="entry name" value="M13"/>
    <property type="match status" value="1"/>
</dbReference>
<evidence type="ECO:0000256" key="4">
    <source>
        <dbReference type="ARBA" id="ARBA00022723"/>
    </source>
</evidence>
<evidence type="ECO:0000313" key="11">
    <source>
        <dbReference type="EMBL" id="EGT34298.1"/>
    </source>
</evidence>
<dbReference type="InterPro" id="IPR024079">
    <property type="entry name" value="MetalloPept_cat_dom_sf"/>
</dbReference>
<dbReference type="PANTHER" id="PTHR11733">
    <property type="entry name" value="ZINC METALLOPROTEASE FAMILY M13 NEPRILYSIN-RELATED"/>
    <property type="match status" value="1"/>
</dbReference>
<dbReference type="GO" id="GO:0004222">
    <property type="term" value="F:metalloendopeptidase activity"/>
    <property type="evidence" value="ECO:0007669"/>
    <property type="project" value="InterPro"/>
</dbReference>
<evidence type="ECO:0000256" key="1">
    <source>
        <dbReference type="ARBA" id="ARBA00001947"/>
    </source>
</evidence>
<evidence type="ECO:0000259" key="9">
    <source>
        <dbReference type="Pfam" id="PF01431"/>
    </source>
</evidence>
<sequence>MTADDEKPKSNHNHHPIKLICFLIIWIVSLYIFLDIIKNYNMDSSSESPEYSRPSLVKSSENICKSPECIQLAHYLHNWQDISVDPCQDFYQAVCGKYNEHSTVAEGRINERGRILYQLVKGDPWFLVFQSCESILEHLDKNLPTTSKSENSMKLFYQKCEETKRSDTEKLRNETMKEIYQTLMKVGKWPTIDESWKESDFDLNASDKYLFVVPEFTFGDLWDLLMENKTGQIGDSEFGKYTKQFDEVNNIKPVKSSGDDTFKLMRLVDMLSNMNRTYEGYKGFATLKEQVPSVDFERIIKNYMNPSRKDEMWRKTVKKIATGKEPYWFNKTHNLELILKTASKRTLANFLMTNLFLEETLAAFMEEKYRNSKDSECSSIVIKSFPLAALRIFVRNHFDKENLEIVSKMVEDFRSNFIEMIEESTWLNDKTKMSAIRKLEKMQKMVGYPKNMEVPGALDSYFETLNLSKADSYYTFNSKIRKFKMEQAMDFLTSGISIESSEEYFQVNAWYGPRSNNLAIDVGIIDDPFFDSTFPEYAKIASVGEVIGHEMGHGFDPIGRTFDENGNEKDWWTPEDSAEYDRRAQCLVEQYNNYDDPNYGRKLNGSTSIQEIAADLIGINVSWKTYKKLDLTNEPKILGFEDYSTDKLFFRLTAHVSLQANYALFHTNFLQMWCGGRSERPLSRQLQLVHPTHSFRVNGVFSNMKSFAEAYNCPVGSPMNPAKKCELF</sequence>
<evidence type="ECO:0000256" key="2">
    <source>
        <dbReference type="ARBA" id="ARBA00007357"/>
    </source>
</evidence>
<dbReference type="Pfam" id="PF01431">
    <property type="entry name" value="Peptidase_M13"/>
    <property type="match status" value="1"/>
</dbReference>